<organism evidence="2 3">
    <name type="scientific">Promicromonospora aerolata</name>
    <dbReference type="NCBI Taxonomy" id="195749"/>
    <lineage>
        <taxon>Bacteria</taxon>
        <taxon>Bacillati</taxon>
        <taxon>Actinomycetota</taxon>
        <taxon>Actinomycetes</taxon>
        <taxon>Micrococcales</taxon>
        <taxon>Promicromonosporaceae</taxon>
        <taxon>Promicromonospora</taxon>
    </lineage>
</organism>
<name>A0ABW4VF78_9MICO</name>
<dbReference type="Proteomes" id="UP001597338">
    <property type="component" value="Unassembled WGS sequence"/>
</dbReference>
<dbReference type="EMBL" id="JBHUHF010000001">
    <property type="protein sequence ID" value="MFD2028404.1"/>
    <property type="molecule type" value="Genomic_DNA"/>
</dbReference>
<comment type="caution">
    <text evidence="2">The sequence shown here is derived from an EMBL/GenBank/DDBJ whole genome shotgun (WGS) entry which is preliminary data.</text>
</comment>
<sequence length="308" mass="34392">MTTNTIGNRSAKPEQEGDVDWPYEVLASTCEYIGANPAEARLIKFTNNAVFALSRDPYVIRIAGSDAIARRAAKVVAVAEWLAQHDMPTVRLLEGVAQPLAVNGHAVTVWRQVPDVGPRPTGYDLGRIARRFHALPDAPDRLPAWDQLGTVRTRLAAQDVLTDDERQYLADVTDELEVDLAEVDFLLEPGPIHGDVFAGNLIAGPDGPVLCDFDSTCTGPREWDLTPAAVGRLRFHYPIDYHGQLAKGYGIDILDWPGFPVFRRIRELQLVTSVLPALRSSPRIREQWRYRFDTFRADDTDAVWTTYT</sequence>
<evidence type="ECO:0000313" key="2">
    <source>
        <dbReference type="EMBL" id="MFD2028404.1"/>
    </source>
</evidence>
<proteinExistence type="predicted"/>
<dbReference type="RefSeq" id="WP_377200094.1">
    <property type="nucleotide sequence ID" value="NZ_JBHUHF010000001.1"/>
</dbReference>
<dbReference type="SUPFAM" id="SSF56112">
    <property type="entry name" value="Protein kinase-like (PK-like)"/>
    <property type="match status" value="1"/>
</dbReference>
<keyword evidence="3" id="KW-1185">Reference proteome</keyword>
<evidence type="ECO:0000259" key="1">
    <source>
        <dbReference type="Pfam" id="PF01636"/>
    </source>
</evidence>
<protein>
    <submittedName>
        <fullName evidence="2">Phosphotransferase enzyme family protein</fullName>
    </submittedName>
</protein>
<dbReference type="Pfam" id="PF01636">
    <property type="entry name" value="APH"/>
    <property type="match status" value="1"/>
</dbReference>
<dbReference type="InterPro" id="IPR002575">
    <property type="entry name" value="Aminoglycoside_PTrfase"/>
</dbReference>
<accession>A0ABW4VF78</accession>
<reference evidence="3" key="1">
    <citation type="journal article" date="2019" name="Int. J. Syst. Evol. Microbiol.">
        <title>The Global Catalogue of Microorganisms (GCM) 10K type strain sequencing project: providing services to taxonomists for standard genome sequencing and annotation.</title>
        <authorList>
            <consortium name="The Broad Institute Genomics Platform"/>
            <consortium name="The Broad Institute Genome Sequencing Center for Infectious Disease"/>
            <person name="Wu L."/>
            <person name="Ma J."/>
        </authorList>
    </citation>
    <scope>NUCLEOTIDE SEQUENCE [LARGE SCALE GENOMIC DNA]</scope>
    <source>
        <strain evidence="3">CCM 7043</strain>
    </source>
</reference>
<dbReference type="InterPro" id="IPR011009">
    <property type="entry name" value="Kinase-like_dom_sf"/>
</dbReference>
<evidence type="ECO:0000313" key="3">
    <source>
        <dbReference type="Proteomes" id="UP001597338"/>
    </source>
</evidence>
<feature type="domain" description="Aminoglycoside phosphotransferase" evidence="1">
    <location>
        <begin position="49"/>
        <end position="255"/>
    </location>
</feature>
<dbReference type="Gene3D" id="1.10.510.10">
    <property type="entry name" value="Transferase(Phosphotransferase) domain 1"/>
    <property type="match status" value="1"/>
</dbReference>
<gene>
    <name evidence="2" type="ORF">ACFSL2_23130</name>
</gene>